<keyword evidence="6" id="KW-0479">Metal-binding</keyword>
<evidence type="ECO:0000313" key="13">
    <source>
        <dbReference type="Proteomes" id="UP000701801"/>
    </source>
</evidence>
<evidence type="ECO:0000256" key="1">
    <source>
        <dbReference type="ARBA" id="ARBA00001947"/>
    </source>
</evidence>
<gene>
    <name evidence="12" type="ORF">HYALB_00007009</name>
</gene>
<dbReference type="InterPro" id="IPR001365">
    <property type="entry name" value="A_deaminase_dom"/>
</dbReference>
<evidence type="ECO:0000256" key="6">
    <source>
        <dbReference type="ARBA" id="ARBA00022723"/>
    </source>
</evidence>
<dbReference type="PANTHER" id="PTHR11409:SF39">
    <property type="entry name" value="ADENOSINE DEAMINASE 2"/>
    <property type="match status" value="1"/>
</dbReference>
<comment type="cofactor">
    <cofactor evidence="1">
        <name>Zn(2+)</name>
        <dbReference type="ChEBI" id="CHEBI:29105"/>
    </cofactor>
</comment>
<dbReference type="Gene3D" id="3.20.20.140">
    <property type="entry name" value="Metal-dependent hydrolases"/>
    <property type="match status" value="1"/>
</dbReference>
<evidence type="ECO:0000259" key="11">
    <source>
        <dbReference type="Pfam" id="PF00962"/>
    </source>
</evidence>
<sequence>MGENPPTPTSNPPIFENGLANTSHPTIQSFIQARADLISQERSQRSDAPFRASLSPTAQKASTLISHIRTQELTTKWSTTSTSPPSSPKKEELFPGMMFNIAKPTIETTQLWRIVKKMPKGALLHCHLGAMVDIEWVLETALGVEGMCFVSDVPLVDEVVRGRAEVRFLYYEGDGGGEESIWEEGYVGGTCVAIDIAADTFPDGGRKGFISWMKDRCSITQFESLQQHLGVDDVWRKLNSAFGILPGLVYYEPILRAFMKEFFRCLLEDGVRWVEIRCAPFTGYYPEKSMTKPKDPDELLKVVEEEIEAFKKANPGFWGARIIWCSIRTWETEKILVDMEHCLRLKKQYPNLISGYDLVGQEDAGRTLESLTPELLWFQSQCLTRNLNIPLFLHAGETVGTGTPTDQNLYTALLLHSRRLGHAFSLYKHPLLISLAKSQNVLVESCPISNEVLRYTASIMSHPLPALINRGVRACISNDDPAMLGHGTSGLSSDFWLCLQGWEDCGGEGVGALAENSIRWAAFTDETEDEWQKGISDAENGQGIRAQRLKEWKSEWEAFCEWVVEEFS</sequence>
<comment type="similarity">
    <text evidence="3">Belongs to the metallo-dependent hydrolases superfamily. Adenosine and AMP deaminases family. ADGF subfamily.</text>
</comment>
<dbReference type="InterPro" id="IPR032466">
    <property type="entry name" value="Metal_Hydrolase"/>
</dbReference>
<feature type="domain" description="Adenosine deaminase" evidence="11">
    <location>
        <begin position="252"/>
        <end position="529"/>
    </location>
</feature>
<evidence type="ECO:0000256" key="3">
    <source>
        <dbReference type="ARBA" id="ARBA00006083"/>
    </source>
</evidence>
<evidence type="ECO:0000256" key="5">
    <source>
        <dbReference type="ARBA" id="ARBA00022525"/>
    </source>
</evidence>
<evidence type="ECO:0000313" key="12">
    <source>
        <dbReference type="EMBL" id="CAG8977379.1"/>
    </source>
</evidence>
<protein>
    <recommendedName>
        <fullName evidence="4">adenosine deaminase</fullName>
        <ecNumber evidence="4">3.5.4.4</ecNumber>
    </recommendedName>
</protein>
<dbReference type="GO" id="GO:0006154">
    <property type="term" value="P:adenosine catabolic process"/>
    <property type="evidence" value="ECO:0007669"/>
    <property type="project" value="TreeGrafter"/>
</dbReference>
<proteinExistence type="inferred from homology"/>
<evidence type="ECO:0000256" key="4">
    <source>
        <dbReference type="ARBA" id="ARBA00012784"/>
    </source>
</evidence>
<dbReference type="GO" id="GO:0005576">
    <property type="term" value="C:extracellular region"/>
    <property type="evidence" value="ECO:0007669"/>
    <property type="project" value="UniProtKB-SubCell"/>
</dbReference>
<feature type="region of interest" description="Disordered" evidence="10">
    <location>
        <begin position="1"/>
        <end position="23"/>
    </location>
</feature>
<dbReference type="Pfam" id="PF00962">
    <property type="entry name" value="A_deaminase"/>
    <property type="match status" value="1"/>
</dbReference>
<accession>A0A9N9LS13</accession>
<comment type="caution">
    <text evidence="12">The sequence shown here is derived from an EMBL/GenBank/DDBJ whole genome shotgun (WGS) entry which is preliminary data.</text>
</comment>
<keyword evidence="8" id="KW-0378">Hydrolase</keyword>
<comment type="subcellular location">
    <subcellularLocation>
        <location evidence="2">Secreted</location>
    </subcellularLocation>
</comment>
<keyword evidence="7" id="KW-0732">Signal</keyword>
<reference evidence="12" key="1">
    <citation type="submission" date="2021-07" db="EMBL/GenBank/DDBJ databases">
        <authorList>
            <person name="Durling M."/>
        </authorList>
    </citation>
    <scope>NUCLEOTIDE SEQUENCE</scope>
</reference>
<dbReference type="FunFam" id="3.20.20.140:FF:000017">
    <property type="entry name" value="Adenosine deaminase 2"/>
    <property type="match status" value="1"/>
</dbReference>
<evidence type="ECO:0000256" key="10">
    <source>
        <dbReference type="SAM" id="MobiDB-lite"/>
    </source>
</evidence>
<dbReference type="Proteomes" id="UP000701801">
    <property type="component" value="Unassembled WGS sequence"/>
</dbReference>
<feature type="compositionally biased region" description="Pro residues" evidence="10">
    <location>
        <begin position="1"/>
        <end position="11"/>
    </location>
</feature>
<organism evidence="12 13">
    <name type="scientific">Hymenoscyphus albidus</name>
    <dbReference type="NCBI Taxonomy" id="595503"/>
    <lineage>
        <taxon>Eukaryota</taxon>
        <taxon>Fungi</taxon>
        <taxon>Dikarya</taxon>
        <taxon>Ascomycota</taxon>
        <taxon>Pezizomycotina</taxon>
        <taxon>Leotiomycetes</taxon>
        <taxon>Helotiales</taxon>
        <taxon>Helotiaceae</taxon>
        <taxon>Hymenoscyphus</taxon>
    </lineage>
</organism>
<evidence type="ECO:0000256" key="7">
    <source>
        <dbReference type="ARBA" id="ARBA00022729"/>
    </source>
</evidence>
<dbReference type="InterPro" id="IPR006330">
    <property type="entry name" value="Ado/ade_deaminase"/>
</dbReference>
<keyword evidence="5" id="KW-0964">Secreted</keyword>
<evidence type="ECO:0000256" key="2">
    <source>
        <dbReference type="ARBA" id="ARBA00004613"/>
    </source>
</evidence>
<dbReference type="GO" id="GO:0046103">
    <property type="term" value="P:inosine biosynthetic process"/>
    <property type="evidence" value="ECO:0007669"/>
    <property type="project" value="TreeGrafter"/>
</dbReference>
<dbReference type="OrthoDB" id="7202371at2759"/>
<evidence type="ECO:0000256" key="8">
    <source>
        <dbReference type="ARBA" id="ARBA00022801"/>
    </source>
</evidence>
<name>A0A9N9LS13_9HELO</name>
<dbReference type="SUPFAM" id="SSF51556">
    <property type="entry name" value="Metallo-dependent hydrolases"/>
    <property type="match status" value="1"/>
</dbReference>
<keyword evidence="13" id="KW-1185">Reference proteome</keyword>
<evidence type="ECO:0000256" key="9">
    <source>
        <dbReference type="ARBA" id="ARBA00047764"/>
    </source>
</evidence>
<dbReference type="EMBL" id="CAJVRM010000217">
    <property type="protein sequence ID" value="CAG8977379.1"/>
    <property type="molecule type" value="Genomic_DNA"/>
</dbReference>
<dbReference type="GO" id="GO:0046872">
    <property type="term" value="F:metal ion binding"/>
    <property type="evidence" value="ECO:0007669"/>
    <property type="project" value="UniProtKB-KW"/>
</dbReference>
<dbReference type="AlphaFoldDB" id="A0A9N9LS13"/>
<dbReference type="EC" id="3.5.4.4" evidence="4"/>
<comment type="catalytic activity">
    <reaction evidence="9">
        <text>adenosine + H2O + H(+) = inosine + NH4(+)</text>
        <dbReference type="Rhea" id="RHEA:24408"/>
        <dbReference type="ChEBI" id="CHEBI:15377"/>
        <dbReference type="ChEBI" id="CHEBI:15378"/>
        <dbReference type="ChEBI" id="CHEBI:16335"/>
        <dbReference type="ChEBI" id="CHEBI:17596"/>
        <dbReference type="ChEBI" id="CHEBI:28938"/>
        <dbReference type="EC" id="3.5.4.4"/>
    </reaction>
</comment>
<dbReference type="PANTHER" id="PTHR11409">
    <property type="entry name" value="ADENOSINE DEAMINASE"/>
    <property type="match status" value="1"/>
</dbReference>
<dbReference type="GO" id="GO:0004000">
    <property type="term" value="F:adenosine deaminase activity"/>
    <property type="evidence" value="ECO:0007669"/>
    <property type="project" value="TreeGrafter"/>
</dbReference>